<comment type="caution">
    <text evidence="2">The sequence shown here is derived from an EMBL/GenBank/DDBJ whole genome shotgun (WGS) entry which is preliminary data.</text>
</comment>
<dbReference type="EMBL" id="WUFT01000012">
    <property type="protein sequence ID" value="NEJ72630.1"/>
    <property type="molecule type" value="Genomic_DNA"/>
</dbReference>
<accession>A0A7K3UG20</accession>
<proteinExistence type="predicted"/>
<keyword evidence="1" id="KW-1133">Transmembrane helix</keyword>
<dbReference type="AlphaFoldDB" id="A0A7K3UG20"/>
<reference evidence="2 3" key="1">
    <citation type="submission" date="2019-12" db="EMBL/GenBank/DDBJ databases">
        <title>Rhizobium genotypes associated with high levels of biological nitrogen fixation by grain legumes in a temperate-maritime cropping system.</title>
        <authorList>
            <person name="Maluk M."/>
            <person name="Francesc Ferrando Molina F."/>
            <person name="Lopez Del Egido L."/>
            <person name="Lafos M."/>
            <person name="Langarica-Fuentes A."/>
            <person name="Gebre Yohannes G."/>
            <person name="Young M.W."/>
            <person name="Martin P."/>
            <person name="Gantlett R."/>
            <person name="Kenicer G."/>
            <person name="Hawes C."/>
            <person name="Begg G.S."/>
            <person name="Quilliam R.S."/>
            <person name="Squire G.R."/>
            <person name="Poole P.S."/>
            <person name="Young P.W."/>
            <person name="Iannetta P.M."/>
            <person name="James E.K."/>
        </authorList>
    </citation>
    <scope>NUCLEOTIDE SEQUENCE [LARGE SCALE GENOMIC DNA]</scope>
    <source>
        <strain evidence="2 3">JHI366</strain>
    </source>
</reference>
<evidence type="ECO:0000256" key="1">
    <source>
        <dbReference type="SAM" id="Phobius"/>
    </source>
</evidence>
<keyword evidence="1" id="KW-0812">Transmembrane</keyword>
<feature type="transmembrane region" description="Helical" evidence="1">
    <location>
        <begin position="239"/>
        <end position="258"/>
    </location>
</feature>
<protein>
    <submittedName>
        <fullName evidence="2">Uncharacterized protein</fullName>
    </submittedName>
</protein>
<dbReference type="RefSeq" id="WP_164012322.1">
    <property type="nucleotide sequence ID" value="NZ_WUFT01000012.1"/>
</dbReference>
<gene>
    <name evidence="2" type="ORF">GR197_19175</name>
</gene>
<sequence>MSNHVVTKLNDQTIIKLLYDLEDRLGGSIQVHVGTNIDRDNIDRLRARKRASYFITRAVYKAPDNALNVQIPRTHAGQASPYYDDITLHIEPGRGATANLIFLVNEIIENNVKLISPQSVRNPSDELTVLQTEIAGLADLHQKMVADTSELRQKLESDYTEQRSILEQRRTRVLEELAEVERASAERISAEEAKLAERIAQVDASDHMFARRKLREDITLEVRESLARPVSSTQSSYKLLLVTLCSMAAIGGCAYLAFESFESFISLAASSSVDVADLLARAGAQATNVQMPATVPKDNTFLLWLMAVRGFLLSAVAVGFTCYIVSMFRTSYDEDVRSLRELQRYGMDINRASWVIETAMEMTTKEGAALPERWIEGATAGLFQVSSNKDSEVNSLSALGAVMGLGPEVSVGPEGAHFKLSPKAAKKAAADSD</sequence>
<keyword evidence="1" id="KW-0472">Membrane</keyword>
<evidence type="ECO:0000313" key="3">
    <source>
        <dbReference type="Proteomes" id="UP000471753"/>
    </source>
</evidence>
<dbReference type="Proteomes" id="UP000471753">
    <property type="component" value="Unassembled WGS sequence"/>
</dbReference>
<feature type="transmembrane region" description="Helical" evidence="1">
    <location>
        <begin position="301"/>
        <end position="325"/>
    </location>
</feature>
<evidence type="ECO:0000313" key="2">
    <source>
        <dbReference type="EMBL" id="NEJ72630.1"/>
    </source>
</evidence>
<organism evidence="2 3">
    <name type="scientific">Rhizobium phaseoli</name>
    <dbReference type="NCBI Taxonomy" id="396"/>
    <lineage>
        <taxon>Bacteria</taxon>
        <taxon>Pseudomonadati</taxon>
        <taxon>Pseudomonadota</taxon>
        <taxon>Alphaproteobacteria</taxon>
        <taxon>Hyphomicrobiales</taxon>
        <taxon>Rhizobiaceae</taxon>
        <taxon>Rhizobium/Agrobacterium group</taxon>
        <taxon>Rhizobium</taxon>
    </lineage>
</organism>
<name>A0A7K3UG20_9HYPH</name>